<reference evidence="1" key="2">
    <citation type="journal article" date="2015" name="Fish Shellfish Immunol.">
        <title>Early steps in the European eel (Anguilla anguilla)-Vibrio vulnificus interaction in the gills: Role of the RtxA13 toxin.</title>
        <authorList>
            <person name="Callol A."/>
            <person name="Pajuelo D."/>
            <person name="Ebbesson L."/>
            <person name="Teles M."/>
            <person name="MacKenzie S."/>
            <person name="Amaro C."/>
        </authorList>
    </citation>
    <scope>NUCLEOTIDE SEQUENCE</scope>
</reference>
<dbReference type="EMBL" id="GBXM01016791">
    <property type="protein sequence ID" value="JAH91786.1"/>
    <property type="molecule type" value="Transcribed_RNA"/>
</dbReference>
<protein>
    <submittedName>
        <fullName evidence="1">Uncharacterized protein</fullName>
    </submittedName>
</protein>
<name>A0A0E9WND1_ANGAN</name>
<sequence length="34" mass="3924">MCTTNQCFYSVHTALLSTNLSTFKCVTRFKNCIF</sequence>
<dbReference type="AlphaFoldDB" id="A0A0E9WND1"/>
<evidence type="ECO:0000313" key="1">
    <source>
        <dbReference type="EMBL" id="JAH91786.1"/>
    </source>
</evidence>
<accession>A0A0E9WND1</accession>
<organism evidence="1">
    <name type="scientific">Anguilla anguilla</name>
    <name type="common">European freshwater eel</name>
    <name type="synonym">Muraena anguilla</name>
    <dbReference type="NCBI Taxonomy" id="7936"/>
    <lineage>
        <taxon>Eukaryota</taxon>
        <taxon>Metazoa</taxon>
        <taxon>Chordata</taxon>
        <taxon>Craniata</taxon>
        <taxon>Vertebrata</taxon>
        <taxon>Euteleostomi</taxon>
        <taxon>Actinopterygii</taxon>
        <taxon>Neopterygii</taxon>
        <taxon>Teleostei</taxon>
        <taxon>Anguilliformes</taxon>
        <taxon>Anguillidae</taxon>
        <taxon>Anguilla</taxon>
    </lineage>
</organism>
<reference evidence="1" key="1">
    <citation type="submission" date="2014-11" db="EMBL/GenBank/DDBJ databases">
        <authorList>
            <person name="Amaro Gonzalez C."/>
        </authorList>
    </citation>
    <scope>NUCLEOTIDE SEQUENCE</scope>
</reference>
<proteinExistence type="predicted"/>